<accession>A0A1V3NDW5</accession>
<keyword evidence="2" id="KW-0175">Coiled coil</keyword>
<feature type="signal peptide" evidence="4">
    <location>
        <begin position="1"/>
        <end position="18"/>
    </location>
</feature>
<comment type="caution">
    <text evidence="6">The sequence shown here is derived from an EMBL/GenBank/DDBJ whole genome shotgun (WGS) entry which is preliminary data.</text>
</comment>
<dbReference type="InterPro" id="IPR003409">
    <property type="entry name" value="MORN"/>
</dbReference>
<evidence type="ECO:0000256" key="2">
    <source>
        <dbReference type="SAM" id="Coils"/>
    </source>
</evidence>
<evidence type="ECO:0000256" key="4">
    <source>
        <dbReference type="SAM" id="SignalP"/>
    </source>
</evidence>
<keyword evidence="1" id="KW-0677">Repeat</keyword>
<dbReference type="InterPro" id="IPR001478">
    <property type="entry name" value="PDZ"/>
</dbReference>
<evidence type="ECO:0000313" key="7">
    <source>
        <dbReference type="Proteomes" id="UP000189462"/>
    </source>
</evidence>
<feature type="coiled-coil region" evidence="2">
    <location>
        <begin position="500"/>
        <end position="531"/>
    </location>
</feature>
<evidence type="ECO:0000256" key="3">
    <source>
        <dbReference type="SAM" id="MobiDB-lite"/>
    </source>
</evidence>
<dbReference type="SUPFAM" id="SSF82185">
    <property type="entry name" value="Histone H3 K4-specific methyltransferase SET7/9 N-terminal domain"/>
    <property type="match status" value="1"/>
</dbReference>
<name>A0A1V3NDW5_9GAMM</name>
<dbReference type="SUPFAM" id="SSF50156">
    <property type="entry name" value="PDZ domain-like"/>
    <property type="match status" value="1"/>
</dbReference>
<dbReference type="EMBL" id="MVBK01000081">
    <property type="protein sequence ID" value="OOG22986.1"/>
    <property type="molecule type" value="Genomic_DNA"/>
</dbReference>
<dbReference type="SMART" id="SM00698">
    <property type="entry name" value="MORN"/>
    <property type="match status" value="3"/>
</dbReference>
<proteinExistence type="predicted"/>
<dbReference type="Pfam" id="PF17820">
    <property type="entry name" value="PDZ_6"/>
    <property type="match status" value="1"/>
</dbReference>
<evidence type="ECO:0000259" key="5">
    <source>
        <dbReference type="PROSITE" id="PS50106"/>
    </source>
</evidence>
<dbReference type="Gene3D" id="2.30.42.10">
    <property type="match status" value="1"/>
</dbReference>
<dbReference type="PROSITE" id="PS51257">
    <property type="entry name" value="PROKAR_LIPOPROTEIN"/>
    <property type="match status" value="1"/>
</dbReference>
<feature type="compositionally biased region" description="Basic and acidic residues" evidence="3">
    <location>
        <begin position="116"/>
        <end position="128"/>
    </location>
</feature>
<dbReference type="PROSITE" id="PS50106">
    <property type="entry name" value="PDZ"/>
    <property type="match status" value="1"/>
</dbReference>
<feature type="region of interest" description="Disordered" evidence="3">
    <location>
        <begin position="28"/>
        <end position="53"/>
    </location>
</feature>
<dbReference type="AlphaFoldDB" id="A0A1V3NDW5"/>
<dbReference type="Pfam" id="PF02493">
    <property type="entry name" value="MORN"/>
    <property type="match status" value="3"/>
</dbReference>
<dbReference type="InterPro" id="IPR036034">
    <property type="entry name" value="PDZ_sf"/>
</dbReference>
<reference evidence="6 7" key="1">
    <citation type="submission" date="2017-02" db="EMBL/GenBank/DDBJ databases">
        <title>Genomic diversity within the haloalkaliphilic genus Thioalkalivibrio.</title>
        <authorList>
            <person name="Ahn A.-C."/>
            <person name="Meier-Kolthoff J."/>
            <person name="Overmars L."/>
            <person name="Richter M."/>
            <person name="Woyke T."/>
            <person name="Sorokin D.Y."/>
            <person name="Muyzer G."/>
        </authorList>
    </citation>
    <scope>NUCLEOTIDE SEQUENCE [LARGE SCALE GENOMIC DNA]</scope>
    <source>
        <strain evidence="6 7">ALJD</strain>
    </source>
</reference>
<protein>
    <recommendedName>
        <fullName evidence="5">PDZ domain-containing protein</fullName>
    </recommendedName>
</protein>
<keyword evidence="4" id="KW-0732">Signal</keyword>
<feature type="chain" id="PRO_5013274017" description="PDZ domain-containing protein" evidence="4">
    <location>
        <begin position="19"/>
        <end position="659"/>
    </location>
</feature>
<evidence type="ECO:0000313" key="6">
    <source>
        <dbReference type="EMBL" id="OOG22986.1"/>
    </source>
</evidence>
<dbReference type="InterPro" id="IPR041489">
    <property type="entry name" value="PDZ_6"/>
</dbReference>
<organism evidence="6 7">
    <name type="scientific">Thioalkalivibrio denitrificans</name>
    <dbReference type="NCBI Taxonomy" id="108003"/>
    <lineage>
        <taxon>Bacteria</taxon>
        <taxon>Pseudomonadati</taxon>
        <taxon>Pseudomonadota</taxon>
        <taxon>Gammaproteobacteria</taxon>
        <taxon>Chromatiales</taxon>
        <taxon>Ectothiorhodospiraceae</taxon>
        <taxon>Thioalkalivibrio</taxon>
    </lineage>
</organism>
<dbReference type="PANTHER" id="PTHR23084:SF263">
    <property type="entry name" value="MORN REPEAT-CONTAINING PROTEIN 1"/>
    <property type="match status" value="1"/>
</dbReference>
<dbReference type="OrthoDB" id="345222at2"/>
<dbReference type="SMART" id="SM00228">
    <property type="entry name" value="PDZ"/>
    <property type="match status" value="1"/>
</dbReference>
<keyword evidence="7" id="KW-1185">Reference proteome</keyword>
<dbReference type="PANTHER" id="PTHR23084">
    <property type="entry name" value="PHOSPHATIDYLINOSITOL-4-PHOSPHATE 5-KINASE RELATED"/>
    <property type="match status" value="1"/>
</dbReference>
<gene>
    <name evidence="6" type="ORF">B1C78_13095</name>
</gene>
<feature type="region of interest" description="Disordered" evidence="3">
    <location>
        <begin position="116"/>
        <end position="139"/>
    </location>
</feature>
<sequence>MKSAIRPIIVLATVALLAGCLATLPGAPSGSAARPTAQSEPFADGVYPTQASNPQRLEYDNGAVYVGDVRNGRPAGYGVMTWPDGGRYEGTYHNGVRWGRGRLDRADGGWYQGGYRDNRRHGQGEAHNADGTVDQGRFHEGNFVTGTRRLVDGTTITGPFEDGKPSGNVTVQDTEGVVYVGRYLEDGAREGLYVRVLGAEDDYYEVWRGNQPVFTTLGPNRLAATEPLDCRVESVGDEVRFQLIQGGCAEGLAQGEGVALGEDRRVLLDGRFEAGRLVEGARMVLPRPHDGLLGVWFKARTEEDGTVPVRVGGQIRARKVDGLEISGFMENSGAEAAGMQVGDIIVAVNGVTHGSDSDVFLEEVRDRRAGDVIRVDFLRPGPHEPQSVDVRLNPPGVHQRITMALGRVPDPSQVQTMEQRAPIRVTAAQAEHELPADLAVGMWEGDALHGDAQVYQAAMRIYDGGTHYGALHGQGVCLVEGSPQRCEHHRGARVDTAYLLARLNADLARADAEYRERMERIEARIESERQHHRRMYEGTIASIDREIRNRQNHNVAQGLIRGIAPSMQGNRAETQRITAETRRVVDRLEREKEQRTADFMREQEQMEREWQREREHEMYEAEQRHRDDVSHIIARHQGYCEGLPGRWFNGNHECVYHRE</sequence>
<dbReference type="Gene3D" id="2.20.110.10">
    <property type="entry name" value="Histone H3 K4-specific methyltransferase SET7/9 N-terminal domain"/>
    <property type="match status" value="2"/>
</dbReference>
<dbReference type="RefSeq" id="WP_077279603.1">
    <property type="nucleotide sequence ID" value="NZ_MVBK01000081.1"/>
</dbReference>
<dbReference type="STRING" id="108003.B1C78_13095"/>
<evidence type="ECO:0000256" key="1">
    <source>
        <dbReference type="ARBA" id="ARBA00022737"/>
    </source>
</evidence>
<dbReference type="Proteomes" id="UP000189462">
    <property type="component" value="Unassembled WGS sequence"/>
</dbReference>
<feature type="domain" description="PDZ" evidence="5">
    <location>
        <begin position="282"/>
        <end position="374"/>
    </location>
</feature>